<accession>A0A8T0IXV5</accession>
<feature type="region of interest" description="Disordered" evidence="1">
    <location>
        <begin position="1"/>
        <end position="41"/>
    </location>
</feature>
<protein>
    <submittedName>
        <fullName evidence="2">Uncharacterized protein</fullName>
    </submittedName>
</protein>
<reference evidence="2" key="1">
    <citation type="submission" date="2020-06" db="EMBL/GenBank/DDBJ databases">
        <title>WGS assembly of Ceratodon purpureus strain R40.</title>
        <authorList>
            <person name="Carey S.B."/>
            <person name="Jenkins J."/>
            <person name="Shu S."/>
            <person name="Lovell J.T."/>
            <person name="Sreedasyam A."/>
            <person name="Maumus F."/>
            <person name="Tiley G.P."/>
            <person name="Fernandez-Pozo N."/>
            <person name="Barry K."/>
            <person name="Chen C."/>
            <person name="Wang M."/>
            <person name="Lipzen A."/>
            <person name="Daum C."/>
            <person name="Saski C.A."/>
            <person name="Payton A.C."/>
            <person name="Mcbreen J.C."/>
            <person name="Conrad R.E."/>
            <person name="Kollar L.M."/>
            <person name="Olsson S."/>
            <person name="Huttunen S."/>
            <person name="Landis J.B."/>
            <person name="Wickett N.J."/>
            <person name="Johnson M.G."/>
            <person name="Rensing S.A."/>
            <person name="Grimwood J."/>
            <person name="Schmutz J."/>
            <person name="Mcdaniel S.F."/>
        </authorList>
    </citation>
    <scope>NUCLEOTIDE SEQUENCE</scope>
    <source>
        <strain evidence="2">R40</strain>
    </source>
</reference>
<dbReference type="PANTHER" id="PTHR35106:SF1">
    <property type="entry name" value="CHORD DOMAIN-CONTAINING PROTEIN"/>
    <property type="match status" value="1"/>
</dbReference>
<comment type="caution">
    <text evidence="2">The sequence shown here is derived from an EMBL/GenBank/DDBJ whole genome shotgun (WGS) entry which is preliminary data.</text>
</comment>
<feature type="compositionally biased region" description="Polar residues" evidence="1">
    <location>
        <begin position="1"/>
        <end position="25"/>
    </location>
</feature>
<keyword evidence="3" id="KW-1185">Reference proteome</keyword>
<dbReference type="PANTHER" id="PTHR35106">
    <property type="entry name" value="BNAA07G25190D PROTEIN"/>
    <property type="match status" value="1"/>
</dbReference>
<dbReference type="Proteomes" id="UP000822688">
    <property type="component" value="Chromosome 2"/>
</dbReference>
<sequence>MTENVQPRPNENQPHPITSCYNAQKNAPAGSREGDRHCHGSASITERDEILAWLGVRSSHELTDMKEVGSGTKTCKRCKSSFAVEANSSSACRFHPTYFVSRRHDDQKRYYELGPDDPPYAAKFWDCCGSEDPEAEGCKTSFHVSYDEG</sequence>
<name>A0A8T0IXV5_CERPU</name>
<evidence type="ECO:0000256" key="1">
    <source>
        <dbReference type="SAM" id="MobiDB-lite"/>
    </source>
</evidence>
<evidence type="ECO:0000313" key="2">
    <source>
        <dbReference type="EMBL" id="KAG0588580.1"/>
    </source>
</evidence>
<proteinExistence type="predicted"/>
<dbReference type="EMBL" id="CM026422">
    <property type="protein sequence ID" value="KAG0588580.1"/>
    <property type="molecule type" value="Genomic_DNA"/>
</dbReference>
<organism evidence="2 3">
    <name type="scientific">Ceratodon purpureus</name>
    <name type="common">Fire moss</name>
    <name type="synonym">Dicranum purpureum</name>
    <dbReference type="NCBI Taxonomy" id="3225"/>
    <lineage>
        <taxon>Eukaryota</taxon>
        <taxon>Viridiplantae</taxon>
        <taxon>Streptophyta</taxon>
        <taxon>Embryophyta</taxon>
        <taxon>Bryophyta</taxon>
        <taxon>Bryophytina</taxon>
        <taxon>Bryopsida</taxon>
        <taxon>Dicranidae</taxon>
        <taxon>Pseudoditrichales</taxon>
        <taxon>Ditrichaceae</taxon>
        <taxon>Ceratodon</taxon>
    </lineage>
</organism>
<gene>
    <name evidence="2" type="ORF">KC19_2G254000</name>
</gene>
<dbReference type="AlphaFoldDB" id="A0A8T0IXV5"/>
<evidence type="ECO:0000313" key="3">
    <source>
        <dbReference type="Proteomes" id="UP000822688"/>
    </source>
</evidence>